<reference evidence="1" key="1">
    <citation type="submission" date="2022-11" db="UniProtKB">
        <authorList>
            <consortium name="EnsemblMetazoa"/>
        </authorList>
    </citation>
    <scope>IDENTIFICATION</scope>
</reference>
<dbReference type="PANTHER" id="PTHR23108">
    <property type="entry name" value="METHYLTRANSFERASE-RELATED"/>
    <property type="match status" value="1"/>
</dbReference>
<dbReference type="Gene3D" id="3.40.50.150">
    <property type="entry name" value="Vaccinia Virus protein VP39"/>
    <property type="match status" value="1"/>
</dbReference>
<dbReference type="InterPro" id="IPR019410">
    <property type="entry name" value="Methyltransf_16"/>
</dbReference>
<accession>A0A914AQJ5</accession>
<dbReference type="AlphaFoldDB" id="A0A914AQJ5"/>
<dbReference type="OrthoDB" id="46564at2759"/>
<dbReference type="CTD" id="79091"/>
<dbReference type="GO" id="GO:0005634">
    <property type="term" value="C:nucleus"/>
    <property type="evidence" value="ECO:0007669"/>
    <property type="project" value="TreeGrafter"/>
</dbReference>
<dbReference type="OMA" id="EYERCPQ"/>
<dbReference type="GO" id="GO:0008276">
    <property type="term" value="F:protein methyltransferase activity"/>
    <property type="evidence" value="ECO:0007669"/>
    <property type="project" value="InterPro"/>
</dbReference>
<keyword evidence="2" id="KW-1185">Reference proteome</keyword>
<dbReference type="Proteomes" id="UP000887568">
    <property type="component" value="Unplaced"/>
</dbReference>
<evidence type="ECO:0000313" key="2">
    <source>
        <dbReference type="Proteomes" id="UP000887568"/>
    </source>
</evidence>
<evidence type="ECO:0000313" key="1">
    <source>
        <dbReference type="EnsemblMetazoa" id="XP_038065686.1"/>
    </source>
</evidence>
<protein>
    <recommendedName>
        <fullName evidence="3">Methyltransferase-like protein 22</fullName>
    </recommendedName>
</protein>
<dbReference type="InterPro" id="IPR029063">
    <property type="entry name" value="SAM-dependent_MTases_sf"/>
</dbReference>
<evidence type="ECO:0008006" key="3">
    <source>
        <dbReference type="Google" id="ProtNLM"/>
    </source>
</evidence>
<dbReference type="InterPro" id="IPR038899">
    <property type="entry name" value="METTL22"/>
</dbReference>
<dbReference type="PANTHER" id="PTHR23108:SF0">
    <property type="entry name" value="METHYLTRANSFERASE-LIKE PROTEIN 22"/>
    <property type="match status" value="1"/>
</dbReference>
<dbReference type="SUPFAM" id="SSF53335">
    <property type="entry name" value="S-adenosyl-L-methionine-dependent methyltransferases"/>
    <property type="match status" value="1"/>
</dbReference>
<dbReference type="Pfam" id="PF10294">
    <property type="entry name" value="Methyltransf_16"/>
    <property type="match status" value="1"/>
</dbReference>
<sequence length="360" mass="40611">MCESGEQVLSDVHVYVPPSSQLINEGHAITRFYFEIPDSSSQLVSSPSRKTPHTAQENVCWSSAKQRLESRHLESHDDDDDDGDDDDESVAMATVDEDGDLVVVRKRRSHCELQNVIVINHSMATTLDSVGLQVWQGCLLLCDFLLTHREMFKGRVALEMGSGVGLASIVMATAASHVFATDTGTNVLEMCQRNIDHNCHNLVGYSDKSEEKAVVQVRELDWLQSTKSTDDPGPFQWSDKDIEKLEEVTVIIAADVVYDDDLTDAFFNTLIRLMSTGKDKTAFLALEKRLNFTIQDLDVTCKAYDHFRWHITRLTSSQDVKYCVELLPIDFPLCFQYRRTEQLEKESAVSLWSGASNYRS</sequence>
<dbReference type="GeneID" id="119735822"/>
<dbReference type="RefSeq" id="XP_038065686.1">
    <property type="nucleotide sequence ID" value="XM_038209758.1"/>
</dbReference>
<proteinExistence type="predicted"/>
<name>A0A914AQJ5_PATMI</name>
<organism evidence="1 2">
    <name type="scientific">Patiria miniata</name>
    <name type="common">Bat star</name>
    <name type="synonym">Asterina miniata</name>
    <dbReference type="NCBI Taxonomy" id="46514"/>
    <lineage>
        <taxon>Eukaryota</taxon>
        <taxon>Metazoa</taxon>
        <taxon>Echinodermata</taxon>
        <taxon>Eleutherozoa</taxon>
        <taxon>Asterozoa</taxon>
        <taxon>Asteroidea</taxon>
        <taxon>Valvatacea</taxon>
        <taxon>Valvatida</taxon>
        <taxon>Asterinidae</taxon>
        <taxon>Patiria</taxon>
    </lineage>
</organism>
<dbReference type="EnsemblMetazoa" id="XM_038209758.1">
    <property type="protein sequence ID" value="XP_038065686.1"/>
    <property type="gene ID" value="LOC119735822"/>
</dbReference>